<name>A0A504X0V7_LEIDO</name>
<feature type="compositionally biased region" description="Low complexity" evidence="1">
    <location>
        <begin position="814"/>
        <end position="837"/>
    </location>
</feature>
<dbReference type="Proteomes" id="UP000601710">
    <property type="component" value="Chromosome 19"/>
</dbReference>
<dbReference type="EMBL" id="RHLD01000033">
    <property type="protein sequence ID" value="TPP41843.1"/>
    <property type="molecule type" value="Genomic_DNA"/>
</dbReference>
<evidence type="ECO:0000313" key="3">
    <source>
        <dbReference type="EMBL" id="TPP41843.1"/>
    </source>
</evidence>
<feature type="compositionally biased region" description="Polar residues" evidence="1">
    <location>
        <begin position="355"/>
        <end position="364"/>
    </location>
</feature>
<accession>A0A504X0V7</accession>
<reference evidence="3" key="2">
    <citation type="submission" date="2019-02" db="EMBL/GenBank/DDBJ databases">
        <title>FDA dAtabase for Regulatory Grade micrObial Sequences (FDA-ARGOS): Supporting development and validation of Infectious Disease Dx tests.</title>
        <authorList>
            <person name="Duncan R."/>
            <person name="Fisher C."/>
            <person name="Tallon L.J."/>
            <person name="Sadzewicz L."/>
            <person name="Sengamalay N."/>
            <person name="Ott S."/>
            <person name="Godinez A."/>
            <person name="Nagaraj S."/>
            <person name="Nadendla S."/>
            <person name="Sichtig H."/>
        </authorList>
    </citation>
    <scope>NUCLEOTIDE SEQUENCE</scope>
    <source>
        <strain evidence="3">FDAARGOS_360</strain>
    </source>
</reference>
<gene>
    <name evidence="3" type="ORF">CGC20_9140</name>
    <name evidence="2" type="ORF">LDHU3_19.0420</name>
</gene>
<protein>
    <submittedName>
        <fullName evidence="2">Hypothetical_protein_conserved</fullName>
    </submittedName>
</protein>
<reference evidence="2" key="3">
    <citation type="submission" date="2020-06" db="EMBL/GenBank/DDBJ databases">
        <authorList>
            <person name="Camacho E."/>
            <person name="Gonzalez-de la Fuente S."/>
            <person name="Rastrojo A."/>
            <person name="Peiro-Pastor R."/>
            <person name="Solana JC."/>
            <person name="Tabera L."/>
            <person name="Gamarro F."/>
            <person name="Carrasco-Ramiro F."/>
            <person name="Requena JM."/>
            <person name="Aguado B."/>
        </authorList>
    </citation>
    <scope>NUCLEOTIDE SEQUENCE</scope>
</reference>
<feature type="compositionally biased region" description="Polar residues" evidence="1">
    <location>
        <begin position="1068"/>
        <end position="1081"/>
    </location>
</feature>
<reference evidence="4" key="1">
    <citation type="submission" date="2019-02" db="EMBL/GenBank/DDBJ databases">
        <title>FDA dAtabase for Regulatory Grade micrObial Sequences (FDA-ARGOS): Supporting development and validation of Infectious Disease Dx tests.</title>
        <authorList>
            <person name="Duncan R."/>
            <person name="Fisher C."/>
            <person name="Tallon L."/>
            <person name="Sadzewicz L."/>
            <person name="Sengamalay N."/>
            <person name="Ott S."/>
            <person name="Godinez A."/>
            <person name="Nagaraj S."/>
            <person name="Vavikolanu K."/>
            <person name="Vyas G."/>
            <person name="Nadendla S."/>
            <person name="Aluvathingal J."/>
            <person name="Sichtig H."/>
        </authorList>
    </citation>
    <scope>NUCLEOTIDE SEQUENCE [LARGE SCALE GENOMIC DNA]</scope>
    <source>
        <strain evidence="4">FDAARGOS_360</strain>
    </source>
</reference>
<feature type="compositionally biased region" description="Polar residues" evidence="1">
    <location>
        <begin position="295"/>
        <end position="310"/>
    </location>
</feature>
<dbReference type="VEuPathDB" id="TriTrypDB:LdBPK_190370.1"/>
<feature type="compositionally biased region" description="Polar residues" evidence="1">
    <location>
        <begin position="848"/>
        <end position="860"/>
    </location>
</feature>
<feature type="compositionally biased region" description="Low complexity" evidence="1">
    <location>
        <begin position="967"/>
        <end position="976"/>
    </location>
</feature>
<sequence length="1152" mass="118902">MPALSSGAVEKRKSPLPVDCVQLAKDSVRHSGSRRGSAASWLHPLSSTEVPVSDLSHNPLFSRHGVQLTNSDDIVVGGGGAGSSSLLSATEISPMQIREASGCKSRLDGSSITSSGKREARSCRGYSRLTGLLTRRGGDGKSRKNVAVSSTSHSTTTCSGGAPQGTVIASPSDAAARNPLQPSGNTSGEADLSEDMRLDDGGCDWPSTPSPKTASVSHRRGSNSPSGAVSVVPWTSAVNSTIQSRSRRELCASPLASQSSRASPHATLRLDGGSATNGAGLDSSGAQFVPLGSSDLANRNGSPNRLQRSYCSGADDDKTTTSSTLRNRSHRQKLISASSLSTSASQSLLQLGSTRASQGQTPRNTGDPDASVHVSKNARSLRDAKVALLRRTQHGNVHSLRSSRTHSFRRSQSNASTGGGDPLSQCATKIRPSSREKRSTNSTAGAFAGGGRVGSAHSIAAVDDDVVRISVPPADLNSPLRHWDMEFPLAAAVPDMGSGKSEHNISASGAQRRFSRPEDNPLLEVMETSSCASQGWCEAGNGAPWCPSTAEQATRSRIAAAASSLSKSMDRRTTALSRGGSPFQRSSSTRRGTFYPPRMPSGFYSLSPNGGYSSSTDSEEEIRLRERHRNRVDEVLRQLNAPMRSTTVDDRLAATSMRNNSSYPSARDASVGADASQVDNNNSSAWAGIGGLDWGGGLVAFCASATGGANANMSTTVNANGGGGGDGGGWLGVGGTATTEDWYTRMRKKLEEEKAEAAAAAVMASDANFTSAAPPSESAPTDTPAATSRIHNKDSTQSEMHMPAIDRNTTCKGPLPLLRSTRSSRAPSAAPSHSSLPPGAPQAAPPMLNQTFKPKTSPAVSSAGERVVRRLQPGIPTRMQLSHTCAALGSADGGAATAHPRPPGASGAEEDSAAARSPSKRLSLKTTAVTVPASAVQTADSPRAAPLPELEVIEPRHRLSALDPDDGSVSSMGGTSTVAPLMSSASRQPSESLIPMPSRNASMVDPSHSQSDLRRHGSLPRIVPRVSMTVLKPSPPRQHPHSTIATSAPSRVHNGVRLTLVPSSVIAQSSGGTSATLTREGSVSGVGATTRDSACTGADGNGGLRCNPSAPAPRQGTTARKQPTAGARSTENPASSSGAPAAILASAHLTDS</sequence>
<dbReference type="VEuPathDB" id="TriTrypDB:LDHU3_19.0420"/>
<feature type="region of interest" description="Disordered" evidence="1">
    <location>
        <begin position="1068"/>
        <end position="1152"/>
    </location>
</feature>
<feature type="compositionally biased region" description="Polar residues" evidence="1">
    <location>
        <begin position="1115"/>
        <end position="1138"/>
    </location>
</feature>
<feature type="compositionally biased region" description="Polar residues" evidence="1">
    <location>
        <begin position="769"/>
        <end position="786"/>
    </location>
</feature>
<dbReference type="AlphaFoldDB" id="A0A504X0V7"/>
<feature type="compositionally biased region" description="Low complexity" evidence="1">
    <location>
        <begin position="149"/>
        <end position="159"/>
    </location>
</feature>
<feature type="compositionally biased region" description="Polar residues" evidence="1">
    <location>
        <begin position="210"/>
        <end position="227"/>
    </location>
</feature>
<dbReference type="Proteomes" id="UP000318821">
    <property type="component" value="Unassembled WGS sequence"/>
</dbReference>
<feature type="compositionally biased region" description="Low complexity" evidence="1">
    <location>
        <begin position="336"/>
        <end position="354"/>
    </location>
</feature>
<feature type="region of interest" description="Disordered" evidence="1">
    <location>
        <begin position="100"/>
        <end position="377"/>
    </location>
</feature>
<evidence type="ECO:0000256" key="1">
    <source>
        <dbReference type="SAM" id="MobiDB-lite"/>
    </source>
</evidence>
<feature type="region of interest" description="Disordered" evidence="1">
    <location>
        <begin position="769"/>
        <end position="866"/>
    </location>
</feature>
<proteinExistence type="predicted"/>
<feature type="compositionally biased region" description="Polar residues" evidence="1">
    <location>
        <begin position="924"/>
        <end position="940"/>
    </location>
</feature>
<feature type="compositionally biased region" description="Polar residues" evidence="1">
    <location>
        <begin position="604"/>
        <end position="616"/>
    </location>
</feature>
<dbReference type="VEuPathDB" id="TriTrypDB:LdCL_190008700"/>
<feature type="region of interest" description="Disordered" evidence="1">
    <location>
        <begin position="389"/>
        <end position="452"/>
    </location>
</feature>
<feature type="region of interest" description="Disordered" evidence="1">
    <location>
        <begin position="563"/>
        <end position="620"/>
    </location>
</feature>
<evidence type="ECO:0000313" key="2">
    <source>
        <dbReference type="EMBL" id="CAC5429423.1"/>
    </source>
</evidence>
<organism evidence="3 4">
    <name type="scientific">Leishmania donovani</name>
    <dbReference type="NCBI Taxonomy" id="5661"/>
    <lineage>
        <taxon>Eukaryota</taxon>
        <taxon>Discoba</taxon>
        <taxon>Euglenozoa</taxon>
        <taxon>Kinetoplastea</taxon>
        <taxon>Metakinetoplastina</taxon>
        <taxon>Trypanosomatida</taxon>
        <taxon>Trypanosomatidae</taxon>
        <taxon>Leishmaniinae</taxon>
        <taxon>Leishmania</taxon>
    </lineage>
</organism>
<evidence type="ECO:0000313" key="4">
    <source>
        <dbReference type="Proteomes" id="UP000318821"/>
    </source>
</evidence>
<feature type="region of interest" description="Disordered" evidence="1">
    <location>
        <begin position="890"/>
        <end position="976"/>
    </location>
</feature>
<dbReference type="EMBL" id="LR812639">
    <property type="protein sequence ID" value="CAC5429423.1"/>
    <property type="molecule type" value="Genomic_DNA"/>
</dbReference>